<evidence type="ECO:0000313" key="3">
    <source>
        <dbReference type="Proteomes" id="UP000181917"/>
    </source>
</evidence>
<proteinExistence type="inferred from homology"/>
<gene>
    <name evidence="1" type="primary">maiA</name>
    <name evidence="2" type="ORF">SAMN04489742_4799</name>
</gene>
<dbReference type="InterPro" id="IPR026286">
    <property type="entry name" value="MaiA/AMDase"/>
</dbReference>
<comment type="catalytic activity">
    <reaction evidence="1">
        <text>maleate = fumarate</text>
        <dbReference type="Rhea" id="RHEA:13169"/>
        <dbReference type="ChEBI" id="CHEBI:29806"/>
        <dbReference type="ChEBI" id="CHEBI:30780"/>
        <dbReference type="EC" id="5.2.1.1"/>
    </reaction>
</comment>
<dbReference type="EMBL" id="FNKH01000003">
    <property type="protein sequence ID" value="SDR30417.1"/>
    <property type="molecule type" value="Genomic_DNA"/>
</dbReference>
<dbReference type="HAMAP" id="MF_00943">
    <property type="entry name" value="Maleate_isomerase"/>
    <property type="match status" value="1"/>
</dbReference>
<comment type="subunit">
    <text evidence="1">Homodimer.</text>
</comment>
<dbReference type="STRING" id="37928.SAMN04489742_4799"/>
<keyword evidence="3" id="KW-1185">Reference proteome</keyword>
<dbReference type="InterPro" id="IPR053714">
    <property type="entry name" value="Iso_Racemase_Enz_sf"/>
</dbReference>
<dbReference type="InterPro" id="IPR028082">
    <property type="entry name" value="Peripla_BP_I"/>
</dbReference>
<name>A0A1H1HY80_9MICC</name>
<dbReference type="PIRSF" id="PIRSF015736">
    <property type="entry name" value="MI"/>
    <property type="match status" value="1"/>
</dbReference>
<organism evidence="2 3">
    <name type="scientific">Crystallibacter crystallopoietes</name>
    <dbReference type="NCBI Taxonomy" id="37928"/>
    <lineage>
        <taxon>Bacteria</taxon>
        <taxon>Bacillati</taxon>
        <taxon>Actinomycetota</taxon>
        <taxon>Actinomycetes</taxon>
        <taxon>Micrococcales</taxon>
        <taxon>Micrococcaceae</taxon>
        <taxon>Crystallibacter</taxon>
    </lineage>
</organism>
<dbReference type="InterPro" id="IPR028615">
    <property type="entry name" value="Maleate_isomerase"/>
</dbReference>
<feature type="binding site" evidence="1">
    <location>
        <position position="202"/>
    </location>
    <ligand>
        <name>substrate</name>
    </ligand>
</feature>
<dbReference type="PANTHER" id="PTHR40267:SF1">
    <property type="entry name" value="BLR3294 PROTEIN"/>
    <property type="match status" value="1"/>
</dbReference>
<evidence type="ECO:0000256" key="1">
    <source>
        <dbReference type="HAMAP-Rule" id="MF_00943"/>
    </source>
</evidence>
<dbReference type="EC" id="5.2.1.1" evidence="1"/>
<feature type="modified residue" description="S-(2-succinyl)cysteine" evidence="1">
    <location>
        <position position="115"/>
    </location>
</feature>
<feature type="binding site" evidence="1">
    <location>
        <begin position="115"/>
        <end position="117"/>
    </location>
    <ligand>
        <name>substrate</name>
    </ligand>
</feature>
<feature type="active site" description="Nucleophile" evidence="1">
    <location>
        <position position="115"/>
    </location>
</feature>
<reference evidence="2 3" key="1">
    <citation type="submission" date="2016-10" db="EMBL/GenBank/DDBJ databases">
        <authorList>
            <person name="de Groot N.N."/>
        </authorList>
    </citation>
    <scope>NUCLEOTIDE SEQUENCE [LARGE SCALE GENOMIC DNA]</scope>
    <source>
        <strain evidence="2 3">DSM 20117</strain>
    </source>
</reference>
<feature type="binding site" evidence="1">
    <location>
        <begin position="234"/>
        <end position="235"/>
    </location>
    <ligand>
        <name>substrate</name>
    </ligand>
</feature>
<dbReference type="Pfam" id="PF17645">
    <property type="entry name" value="Amdase"/>
    <property type="match status" value="1"/>
</dbReference>
<dbReference type="SUPFAM" id="SSF53822">
    <property type="entry name" value="Periplasmic binding protein-like I"/>
    <property type="match status" value="1"/>
</dbReference>
<dbReference type="Gene3D" id="3.40.50.12500">
    <property type="match status" value="1"/>
</dbReference>
<comment type="miscellaneous">
    <text evidence="1">Reaction is initiated by nucleophilic attack of cysteine at the double bond, yielding a covalent succinylcysteine-like intermediate.</text>
</comment>
<feature type="binding site" evidence="1">
    <location>
        <position position="50"/>
    </location>
    <ligand>
        <name>substrate</name>
    </ligand>
</feature>
<accession>A0A1H1HY80</accession>
<dbReference type="PANTHER" id="PTHR40267">
    <property type="entry name" value="BLR3294 PROTEIN"/>
    <property type="match status" value="1"/>
</dbReference>
<feature type="binding site" evidence="1">
    <location>
        <position position="172"/>
    </location>
    <ligand>
        <name>substrate</name>
    </ligand>
</feature>
<dbReference type="AlphaFoldDB" id="A0A1H1HY80"/>
<sequence>MMGCDPAKWVFESPSTVEKFVSTPDITCETVPAPKQAGLSRIGLIVPSSNTTMETELPELFRRQSEATGQKYTFHSARAGMKNVNKEELLAMVGKAAGCAAAVSDADVDAIAYACLVAVMAQGPNAHVGSEETIAKAAEDNGHPAAVTSSAGALVRTLQEMGARKVAMVTPYMKPLTQMVREYIEGAGIEVLDAVSLEVADNLAVGCLDPQNLPEIARNLKREGADAIVLSACVQMPSLPAVQAVEDELGLPVITAATATAYEILKALGHEPSISGAGSLLSGVPLKLPARV</sequence>
<dbReference type="GO" id="GO:0050076">
    <property type="term" value="F:maleate isomerase activity"/>
    <property type="evidence" value="ECO:0007669"/>
    <property type="project" value="UniProtKB-UniRule"/>
</dbReference>
<evidence type="ECO:0000313" key="2">
    <source>
        <dbReference type="EMBL" id="SDR30417.1"/>
    </source>
</evidence>
<comment type="similarity">
    <text evidence="1">Belongs to the maleate isomerase family.</text>
</comment>
<feature type="active site" description="Proton donor" evidence="1">
    <location>
        <position position="233"/>
    </location>
</feature>
<dbReference type="Proteomes" id="UP000181917">
    <property type="component" value="Unassembled WGS sequence"/>
</dbReference>
<comment type="function">
    <text evidence="1">Catalyzes cis-trans isomerization of the C2-C3 double bond in maleate to yield fumarate.</text>
</comment>
<keyword evidence="1 2" id="KW-0413">Isomerase</keyword>
<protein>
    <recommendedName>
        <fullName evidence="1">Maleate isomerase</fullName>
        <ecNumber evidence="1">5.2.1.1</ecNumber>
    </recommendedName>
    <alternativeName>
        <fullName evidence="1">Maleate cis-trans isomerase</fullName>
    </alternativeName>
</protein>